<sequence length="509" mass="56884">MMKLIWQCLFSPRLYKVYKDGPKDAMYQPQGLEKWGDRIVSKANTVLNISLYTSPFICMYIYKRGFFSYDEMSTLGRLFGGLTCFIMLSFIMRGYGRASSTKYAGFVKALYAPMTDKKAYLTEIRKYDFEFNAWPTTYSVAAAESFTRDPILQMESIVGGSSWLDKHPFKKCANLHLPLYQRATIQVLAFVATHTFGLRLIYPGSLGVLQVLLWGALLQGRAQLVENHNGQRSKLKTADGNTIDTMFVDQRGQNPNGKKLVVCCEGNSGFYEIGIMTTPIKAGFSALGWNHPGFAGSSGLPYPSQEHNAIDVVMQFAINELGFLPDDIVMFGWSIGGYTASWAAVNYPVGALVLDATFDDLLPLAENQMPASWSLLVREVVRSYVDLNVAELVAKYEGPVHLVRRTEDEIICLRQGHLSSNRGNNLVVRILESRHPALLSSPPARAALARLLAAPDSPPHPNLELRQLEKVLEPLVSKYMRDLRSTHCSPLPEADFNEIMDGLQARQHS</sequence>
<dbReference type="GO" id="GO:0004620">
    <property type="term" value="F:phospholipase activity"/>
    <property type="evidence" value="ECO:0007669"/>
    <property type="project" value="TreeGrafter"/>
</dbReference>
<dbReference type="Pfam" id="PF22990">
    <property type="entry name" value="ABHD16_N"/>
    <property type="match status" value="1"/>
</dbReference>
<name>A0A9P0FSD0_CHRIL</name>
<dbReference type="GO" id="GO:0047372">
    <property type="term" value="F:monoacylglycerol lipase activity"/>
    <property type="evidence" value="ECO:0007669"/>
    <property type="project" value="TreeGrafter"/>
</dbReference>
<keyword evidence="4" id="KW-1185">Reference proteome</keyword>
<feature type="domain" description="Phosphatidylserine Lipase ABHD16 N-terminal" evidence="2">
    <location>
        <begin position="4"/>
        <end position="130"/>
    </location>
</feature>
<evidence type="ECO:0000259" key="1">
    <source>
        <dbReference type="Pfam" id="PF00561"/>
    </source>
</evidence>
<accession>A0A9P0FSD0</accession>
<dbReference type="PANTHER" id="PTHR12277:SF72">
    <property type="entry name" value="BAT5L PROTEIN"/>
    <property type="match status" value="1"/>
</dbReference>
<gene>
    <name evidence="3" type="ORF">CINC_LOCUS192</name>
</gene>
<evidence type="ECO:0000313" key="3">
    <source>
        <dbReference type="EMBL" id="CAH0577809.1"/>
    </source>
</evidence>
<dbReference type="SUPFAM" id="SSF53474">
    <property type="entry name" value="alpha/beta-Hydrolases"/>
    <property type="match status" value="1"/>
</dbReference>
<dbReference type="InterPro" id="IPR029058">
    <property type="entry name" value="AB_hydrolase_fold"/>
</dbReference>
<evidence type="ECO:0000313" key="4">
    <source>
        <dbReference type="Proteomes" id="UP001154114"/>
    </source>
</evidence>
<proteinExistence type="predicted"/>
<protein>
    <recommendedName>
        <fullName evidence="5">Protein ABHD16A</fullName>
    </recommendedName>
</protein>
<dbReference type="EMBL" id="LR824004">
    <property type="protein sequence ID" value="CAH0577809.1"/>
    <property type="molecule type" value="Genomic_DNA"/>
</dbReference>
<dbReference type="GO" id="GO:0006660">
    <property type="term" value="P:phosphatidylserine catabolic process"/>
    <property type="evidence" value="ECO:0007669"/>
    <property type="project" value="TreeGrafter"/>
</dbReference>
<feature type="domain" description="AB hydrolase-1" evidence="1">
    <location>
        <begin position="260"/>
        <end position="383"/>
    </location>
</feature>
<dbReference type="InterPro" id="IPR000073">
    <property type="entry name" value="AB_hydrolase_1"/>
</dbReference>
<dbReference type="PANTHER" id="PTHR12277">
    <property type="entry name" value="ALPHA/BETA HYDROLASE DOMAIN-CONTAINING PROTEIN"/>
    <property type="match status" value="1"/>
</dbReference>
<dbReference type="OrthoDB" id="6412627at2759"/>
<dbReference type="Proteomes" id="UP001154114">
    <property type="component" value="Chromosome 1"/>
</dbReference>
<dbReference type="Gene3D" id="3.40.50.1820">
    <property type="entry name" value="alpha/beta hydrolase"/>
    <property type="match status" value="1"/>
</dbReference>
<evidence type="ECO:0000259" key="2">
    <source>
        <dbReference type="Pfam" id="PF22990"/>
    </source>
</evidence>
<evidence type="ECO:0008006" key="5">
    <source>
        <dbReference type="Google" id="ProtNLM"/>
    </source>
</evidence>
<dbReference type="Pfam" id="PF00561">
    <property type="entry name" value="Abhydrolase_1"/>
    <property type="match status" value="1"/>
</dbReference>
<reference evidence="3" key="1">
    <citation type="submission" date="2021-12" db="EMBL/GenBank/DDBJ databases">
        <authorList>
            <person name="King R."/>
        </authorList>
    </citation>
    <scope>NUCLEOTIDE SEQUENCE</scope>
</reference>
<dbReference type="GO" id="GO:0012505">
    <property type="term" value="C:endomembrane system"/>
    <property type="evidence" value="ECO:0007669"/>
    <property type="project" value="TreeGrafter"/>
</dbReference>
<organism evidence="3 4">
    <name type="scientific">Chrysodeixis includens</name>
    <name type="common">Soybean looper</name>
    <name type="synonym">Pseudoplusia includens</name>
    <dbReference type="NCBI Taxonomy" id="689277"/>
    <lineage>
        <taxon>Eukaryota</taxon>
        <taxon>Metazoa</taxon>
        <taxon>Ecdysozoa</taxon>
        <taxon>Arthropoda</taxon>
        <taxon>Hexapoda</taxon>
        <taxon>Insecta</taxon>
        <taxon>Pterygota</taxon>
        <taxon>Neoptera</taxon>
        <taxon>Endopterygota</taxon>
        <taxon>Lepidoptera</taxon>
        <taxon>Glossata</taxon>
        <taxon>Ditrysia</taxon>
        <taxon>Noctuoidea</taxon>
        <taxon>Noctuidae</taxon>
        <taxon>Plusiinae</taxon>
        <taxon>Chrysodeixis</taxon>
    </lineage>
</organism>
<dbReference type="GO" id="GO:0052651">
    <property type="term" value="P:monoacylglycerol catabolic process"/>
    <property type="evidence" value="ECO:0007669"/>
    <property type="project" value="TreeGrafter"/>
</dbReference>
<dbReference type="InterPro" id="IPR054518">
    <property type="entry name" value="ABHD16_N"/>
</dbReference>
<dbReference type="AlphaFoldDB" id="A0A9P0FSD0"/>